<feature type="domain" description="PDZ" evidence="6">
    <location>
        <begin position="403"/>
        <end position="460"/>
    </location>
</feature>
<evidence type="ECO:0000313" key="8">
    <source>
        <dbReference type="Proteomes" id="UP000032360"/>
    </source>
</evidence>
<dbReference type="AlphaFoldDB" id="A0A0D8HLA3"/>
<dbReference type="PATRIC" id="fig|1280514.3.peg.1729"/>
<dbReference type="PANTHER" id="PTHR43343:SF3">
    <property type="entry name" value="PROTEASE DO-LIKE 8, CHLOROPLASTIC"/>
    <property type="match status" value="1"/>
</dbReference>
<dbReference type="Gene3D" id="2.40.10.10">
    <property type="entry name" value="Trypsin-like serine proteases"/>
    <property type="match status" value="2"/>
</dbReference>
<dbReference type="InterPro" id="IPR009003">
    <property type="entry name" value="Peptidase_S1_PA"/>
</dbReference>
<dbReference type="SUPFAM" id="SSF50494">
    <property type="entry name" value="Trypsin-like serine proteases"/>
    <property type="match status" value="1"/>
</dbReference>
<keyword evidence="5" id="KW-1133">Transmembrane helix</keyword>
<dbReference type="InterPro" id="IPR043504">
    <property type="entry name" value="Peptidase_S1_PA_chymotrypsin"/>
</dbReference>
<evidence type="ECO:0000256" key="2">
    <source>
        <dbReference type="ARBA" id="ARBA00022670"/>
    </source>
</evidence>
<dbReference type="Pfam" id="PF13365">
    <property type="entry name" value="Trypsin_2"/>
    <property type="match status" value="1"/>
</dbReference>
<reference evidence="7 8" key="1">
    <citation type="submission" date="2015-01" db="EMBL/GenBank/DDBJ databases">
        <title>Draft genome of the acidophilic iron oxidizer Acidithrix ferrooxidans strain Py-F3.</title>
        <authorList>
            <person name="Poehlein A."/>
            <person name="Eisen S."/>
            <person name="Schloemann M."/>
            <person name="Johnson B.D."/>
            <person name="Daniel R."/>
            <person name="Muehling M."/>
        </authorList>
    </citation>
    <scope>NUCLEOTIDE SEQUENCE [LARGE SCALE GENOMIC DNA]</scope>
    <source>
        <strain evidence="7 8">Py-F3</strain>
    </source>
</reference>
<evidence type="ECO:0000256" key="1">
    <source>
        <dbReference type="ARBA" id="ARBA00010541"/>
    </source>
</evidence>
<dbReference type="OrthoDB" id="73775at2"/>
<gene>
    <name evidence="7" type="primary">hhoB</name>
    <name evidence="7" type="ORF">AXFE_13280</name>
</gene>
<dbReference type="InterPro" id="IPR036034">
    <property type="entry name" value="PDZ_sf"/>
</dbReference>
<dbReference type="PRINTS" id="PR00834">
    <property type="entry name" value="PROTEASES2C"/>
</dbReference>
<keyword evidence="5" id="KW-0472">Membrane</keyword>
<dbReference type="Gene3D" id="2.30.42.10">
    <property type="match status" value="1"/>
</dbReference>
<dbReference type="STRING" id="1280514.AXFE_13280"/>
<organism evidence="7 8">
    <name type="scientific">Acidithrix ferrooxidans</name>
    <dbReference type="NCBI Taxonomy" id="1280514"/>
    <lineage>
        <taxon>Bacteria</taxon>
        <taxon>Bacillati</taxon>
        <taxon>Actinomycetota</taxon>
        <taxon>Acidimicrobiia</taxon>
        <taxon>Acidimicrobiales</taxon>
        <taxon>Acidimicrobiaceae</taxon>
        <taxon>Acidithrix</taxon>
    </lineage>
</organism>
<comment type="similarity">
    <text evidence="1">Belongs to the peptidase S1C family.</text>
</comment>
<dbReference type="InterPro" id="IPR001478">
    <property type="entry name" value="PDZ"/>
</dbReference>
<protein>
    <submittedName>
        <fullName evidence="7">Putative serine protease HhoB</fullName>
    </submittedName>
</protein>
<feature type="transmembrane region" description="Helical" evidence="5">
    <location>
        <begin position="117"/>
        <end position="137"/>
    </location>
</feature>
<proteinExistence type="inferred from homology"/>
<dbReference type="InterPro" id="IPR001940">
    <property type="entry name" value="Peptidase_S1C"/>
</dbReference>
<dbReference type="EMBL" id="JXYS01000029">
    <property type="protein sequence ID" value="KJF17831.1"/>
    <property type="molecule type" value="Genomic_DNA"/>
</dbReference>
<dbReference type="PROSITE" id="PS50106">
    <property type="entry name" value="PDZ"/>
    <property type="match status" value="1"/>
</dbReference>
<keyword evidence="2 7" id="KW-0645">Protease</keyword>
<feature type="compositionally biased region" description="Polar residues" evidence="4">
    <location>
        <begin position="1"/>
        <end position="11"/>
    </location>
</feature>
<keyword evidence="8" id="KW-1185">Reference proteome</keyword>
<dbReference type="SUPFAM" id="SSF50156">
    <property type="entry name" value="PDZ domain-like"/>
    <property type="match status" value="1"/>
</dbReference>
<name>A0A0D8HLA3_9ACTN</name>
<feature type="compositionally biased region" description="Polar residues" evidence="4">
    <location>
        <begin position="81"/>
        <end position="92"/>
    </location>
</feature>
<evidence type="ECO:0000313" key="7">
    <source>
        <dbReference type="EMBL" id="KJF17831.1"/>
    </source>
</evidence>
<dbReference type="GO" id="GO:0006508">
    <property type="term" value="P:proteolysis"/>
    <property type="evidence" value="ECO:0007669"/>
    <property type="project" value="UniProtKB-KW"/>
</dbReference>
<evidence type="ECO:0000256" key="4">
    <source>
        <dbReference type="SAM" id="MobiDB-lite"/>
    </source>
</evidence>
<dbReference type="Proteomes" id="UP000032360">
    <property type="component" value="Unassembled WGS sequence"/>
</dbReference>
<keyword evidence="3" id="KW-0378">Hydrolase</keyword>
<dbReference type="PANTHER" id="PTHR43343">
    <property type="entry name" value="PEPTIDASE S12"/>
    <property type="match status" value="1"/>
</dbReference>
<sequence>MEENFTPQGDTPNDKSSDIDPFDEALSSLAESGPKPTSEEAIITSQSFEDFEPTTSFESQGDQPSQEQAPKFTNPGYLNEPTDTSAGTSFNGQNLYTAAPIAQKQRTQRRRRGNGRLFAGVALTALVVSAVGGYGGYKLASSTTTSTTVPSAVQTNATTTAQAAAAITSANGAMSIQAILAKVEPAIVDISTTGVQSNGFFGGSSSFSAAGTGMIMTPNGKVLTNAHVVANASTIRVTLLGQSKSYNATVIGRDTAHDVAVLQIQGASNLPTVTFGKSSALQVGDSVVAIGNALALQGMPTVTQGIVSGLNRTLQSSTSTLSGLIQTDAPINPGNSGGPLVNASGQVIGMNTEILTGTGTEPAQNLGFAESIDSVLPIVAKIEAHPNTFTTTTPVTGQTAYLGVAVETLTPSIASQLGLPTSLNGALVDQVTAGAPANQAGITPGSVITNVNSKAITSASSLVTAIHSHKPGQSLTVKWVNAQGTNSATVTLAAAPTA</sequence>
<evidence type="ECO:0000256" key="3">
    <source>
        <dbReference type="ARBA" id="ARBA00022801"/>
    </source>
</evidence>
<comment type="caution">
    <text evidence="7">The sequence shown here is derived from an EMBL/GenBank/DDBJ whole genome shotgun (WGS) entry which is preliminary data.</text>
</comment>
<evidence type="ECO:0000259" key="6">
    <source>
        <dbReference type="PROSITE" id="PS50106"/>
    </source>
</evidence>
<dbReference type="GO" id="GO:0004252">
    <property type="term" value="F:serine-type endopeptidase activity"/>
    <property type="evidence" value="ECO:0007669"/>
    <property type="project" value="InterPro"/>
</dbReference>
<dbReference type="Pfam" id="PF13180">
    <property type="entry name" value="PDZ_2"/>
    <property type="match status" value="1"/>
</dbReference>
<accession>A0A0D8HLA3</accession>
<dbReference type="RefSeq" id="WP_160291752.1">
    <property type="nucleotide sequence ID" value="NZ_JXYS01000029.1"/>
</dbReference>
<keyword evidence="5" id="KW-0812">Transmembrane</keyword>
<feature type="region of interest" description="Disordered" evidence="4">
    <location>
        <begin position="1"/>
        <end position="92"/>
    </location>
</feature>
<dbReference type="InterPro" id="IPR051201">
    <property type="entry name" value="Chloro_Bact_Ser_Proteases"/>
</dbReference>
<evidence type="ECO:0000256" key="5">
    <source>
        <dbReference type="SAM" id="Phobius"/>
    </source>
</evidence>
<feature type="compositionally biased region" description="Polar residues" evidence="4">
    <location>
        <begin position="43"/>
        <end position="68"/>
    </location>
</feature>